<proteinExistence type="predicted"/>
<comment type="caution">
    <text evidence="1">The sequence shown here is derived from an EMBL/GenBank/DDBJ whole genome shotgun (WGS) entry which is preliminary data.</text>
</comment>
<reference evidence="1" key="2">
    <citation type="submission" date="2021-09" db="EMBL/GenBank/DDBJ databases">
        <authorList>
            <person name="Gilroy R."/>
        </authorList>
    </citation>
    <scope>NUCLEOTIDE SEQUENCE</scope>
    <source>
        <strain evidence="1">CHK139-4039</strain>
    </source>
</reference>
<keyword evidence="4" id="KW-1185">Reference proteome</keyword>
<gene>
    <name evidence="2" type="ORF">ABH903_000522</name>
    <name evidence="1" type="ORF">K8V74_08160</name>
</gene>
<protein>
    <submittedName>
        <fullName evidence="1">Uncharacterized protein</fullName>
    </submittedName>
</protein>
<name>A0A9D2UMZ5_BREEP</name>
<dbReference type="Proteomes" id="UP001565435">
    <property type="component" value="Unassembled WGS sequence"/>
</dbReference>
<accession>A0A9D2UMZ5</accession>
<dbReference type="RefSeq" id="WP_157070507.1">
    <property type="nucleotide sequence ID" value="NZ_JBGBYS010000002.1"/>
</dbReference>
<dbReference type="AlphaFoldDB" id="A0A9D2UMZ5"/>
<evidence type="ECO:0000313" key="2">
    <source>
        <dbReference type="EMBL" id="MEY9257512.1"/>
    </source>
</evidence>
<reference evidence="2 4" key="3">
    <citation type="submission" date="2024-07" db="EMBL/GenBank/DDBJ databases">
        <title>Mealworm larvae gut microbial communities from Newark, Delaware, USA.</title>
        <authorList>
            <person name="Blenner M."/>
        </authorList>
    </citation>
    <scope>NUCLEOTIDE SEQUENCE [LARGE SCALE GENOMIC DNA]</scope>
    <source>
        <strain evidence="2 4">UD i117</strain>
    </source>
</reference>
<evidence type="ECO:0000313" key="1">
    <source>
        <dbReference type="EMBL" id="HJE77902.1"/>
    </source>
</evidence>
<evidence type="ECO:0000313" key="3">
    <source>
        <dbReference type="Proteomes" id="UP000743760"/>
    </source>
</evidence>
<evidence type="ECO:0000313" key="4">
    <source>
        <dbReference type="Proteomes" id="UP001565435"/>
    </source>
</evidence>
<dbReference type="Proteomes" id="UP000743760">
    <property type="component" value="Unassembled WGS sequence"/>
</dbReference>
<sequence length="54" mass="5752">MSSFSHERRIGAAPVRAYRPVRAGDVGDLGMAACGFGGDFDISALWMLEALPQP</sequence>
<dbReference type="EMBL" id="JBGBYS010000002">
    <property type="protein sequence ID" value="MEY9257512.1"/>
    <property type="molecule type" value="Genomic_DNA"/>
</dbReference>
<reference evidence="1" key="1">
    <citation type="journal article" date="2021" name="PeerJ">
        <title>Extensive microbial diversity within the chicken gut microbiome revealed by metagenomics and culture.</title>
        <authorList>
            <person name="Gilroy R."/>
            <person name="Ravi A."/>
            <person name="Getino M."/>
            <person name="Pursley I."/>
            <person name="Horton D.L."/>
            <person name="Alikhan N.F."/>
            <person name="Baker D."/>
            <person name="Gharbi K."/>
            <person name="Hall N."/>
            <person name="Watson M."/>
            <person name="Adriaenssens E.M."/>
            <person name="Foster-Nyarko E."/>
            <person name="Jarju S."/>
            <person name="Secka A."/>
            <person name="Antonio M."/>
            <person name="Oren A."/>
            <person name="Chaudhuri R.R."/>
            <person name="La Ragione R."/>
            <person name="Hildebrand F."/>
            <person name="Pallen M.J."/>
        </authorList>
    </citation>
    <scope>NUCLEOTIDE SEQUENCE</scope>
    <source>
        <strain evidence="1">CHK139-4039</strain>
    </source>
</reference>
<organism evidence="1 3">
    <name type="scientific">Brevibacterium epidermidis</name>
    <dbReference type="NCBI Taxonomy" id="1698"/>
    <lineage>
        <taxon>Bacteria</taxon>
        <taxon>Bacillati</taxon>
        <taxon>Actinomycetota</taxon>
        <taxon>Actinomycetes</taxon>
        <taxon>Micrococcales</taxon>
        <taxon>Brevibacteriaceae</taxon>
        <taxon>Brevibacterium</taxon>
    </lineage>
</organism>
<dbReference type="EMBL" id="DYXR01000254">
    <property type="protein sequence ID" value="HJE77902.1"/>
    <property type="molecule type" value="Genomic_DNA"/>
</dbReference>